<evidence type="ECO:0000256" key="2">
    <source>
        <dbReference type="HAMAP-Rule" id="MF_00674"/>
    </source>
</evidence>
<dbReference type="Pfam" id="PF02001">
    <property type="entry name" value="DUF134"/>
    <property type="match status" value="1"/>
</dbReference>
<accession>A0A2K9EB25</accession>
<sequence>MPRPIKWRKVCSLPESNKFGPLDLNVGGEHCVKMTVDEYEAIRLIDLEGFTQEECARQMNVGRTTVQGIYAEARKKIAQSLVNGKILLIEGGEYRLCEGLGNGCGRGCRRRGYKRNL</sequence>
<protein>
    <recommendedName>
        <fullName evidence="2">UPF0251 protein B9R14_06790</fullName>
    </recommendedName>
</protein>
<name>A0A2K9EB25_9FIRM</name>
<dbReference type="InterPro" id="IPR002852">
    <property type="entry name" value="UPF0251"/>
</dbReference>
<dbReference type="InterPro" id="IPR036388">
    <property type="entry name" value="WH-like_DNA-bd_sf"/>
</dbReference>
<dbReference type="OrthoDB" id="280278at2"/>
<dbReference type="HAMAP" id="MF_00674">
    <property type="entry name" value="UPF0251"/>
    <property type="match status" value="1"/>
</dbReference>
<evidence type="ECO:0000256" key="1">
    <source>
        <dbReference type="ARBA" id="ARBA00009350"/>
    </source>
</evidence>
<dbReference type="SUPFAM" id="SSF88659">
    <property type="entry name" value="Sigma3 and sigma4 domains of RNA polymerase sigma factors"/>
    <property type="match status" value="1"/>
</dbReference>
<dbReference type="RefSeq" id="WP_101298799.1">
    <property type="nucleotide sequence ID" value="NZ_CP025197.1"/>
</dbReference>
<evidence type="ECO:0000313" key="6">
    <source>
        <dbReference type="Proteomes" id="UP000239720"/>
    </source>
</evidence>
<evidence type="ECO:0000313" key="5">
    <source>
        <dbReference type="Proteomes" id="UP000233534"/>
    </source>
</evidence>
<keyword evidence="5" id="KW-1185">Reference proteome</keyword>
<dbReference type="EMBL" id="NEMB01000003">
    <property type="protein sequence ID" value="PQQ66484.1"/>
    <property type="molecule type" value="Genomic_DNA"/>
</dbReference>
<dbReference type="Gene3D" id="1.10.10.10">
    <property type="entry name" value="Winged helix-like DNA-binding domain superfamily/Winged helix DNA-binding domain"/>
    <property type="match status" value="1"/>
</dbReference>
<dbReference type="AlphaFoldDB" id="A0A2K9EB25"/>
<gene>
    <name evidence="4" type="ORF">B9R14_06790</name>
    <name evidence="3" type="ORF">HVS_02190</name>
</gene>
<comment type="similarity">
    <text evidence="1 2">Belongs to the UPF0251 family.</text>
</comment>
<dbReference type="PANTHER" id="PTHR37478:SF2">
    <property type="entry name" value="UPF0251 PROTEIN TK0562"/>
    <property type="match status" value="1"/>
</dbReference>
<proteinExistence type="inferred from homology"/>
<dbReference type="Proteomes" id="UP000233534">
    <property type="component" value="Chromosome"/>
</dbReference>
<organism evidence="3 5">
    <name type="scientific">Acetivibrio saccincola</name>
    <dbReference type="NCBI Taxonomy" id="1677857"/>
    <lineage>
        <taxon>Bacteria</taxon>
        <taxon>Bacillati</taxon>
        <taxon>Bacillota</taxon>
        <taxon>Clostridia</taxon>
        <taxon>Eubacteriales</taxon>
        <taxon>Oscillospiraceae</taxon>
        <taxon>Acetivibrio</taxon>
    </lineage>
</organism>
<dbReference type="PANTHER" id="PTHR37478">
    <property type="match status" value="1"/>
</dbReference>
<reference evidence="4 6" key="2">
    <citation type="journal article" date="2018" name="Syst. Appl. Microbiol.">
        <title>Characterization and high-quality draft genome sequence of Herbivorax saccincola A7, an anaerobic, alkaliphilic, thermophilic, cellulolytic, and xylanolytic bacterium.</title>
        <authorList>
            <person name="Aikawa S."/>
            <person name="Baramee S."/>
            <person name="Sermsathanaswadi J."/>
            <person name="Thianheng P."/>
            <person name="Tachaapaikoon C."/>
            <person name="Shikata A."/>
            <person name="Waeonukul R."/>
            <person name="Pason P."/>
            <person name="Ratanakhanokchai K."/>
            <person name="Kosugi A."/>
        </authorList>
    </citation>
    <scope>NUCLEOTIDE SEQUENCE [LARGE SCALE GENOMIC DNA]</scope>
    <source>
        <strain evidence="4 6">A7</strain>
    </source>
</reference>
<dbReference type="InterPro" id="IPR013324">
    <property type="entry name" value="RNA_pol_sigma_r3/r4-like"/>
</dbReference>
<evidence type="ECO:0000313" key="3">
    <source>
        <dbReference type="EMBL" id="AUG56395.1"/>
    </source>
</evidence>
<reference evidence="3 5" key="1">
    <citation type="submission" date="2017-12" db="EMBL/GenBank/DDBJ databases">
        <title>Complete genome sequence of Herbivorax saccincola GGR1, a novel Cellulosome-producing hydrolytic bacterium in a thermophilic biogas plant, established by Illumina and Nanopore MinION sequencing.</title>
        <authorList>
            <person name="Pechtl A."/>
            <person name="Ruckert C."/>
            <person name="Koeck D.E."/>
            <person name="Maus I."/>
            <person name="Winkler A."/>
            <person name="Kalinowski J."/>
            <person name="Puhler A."/>
            <person name="Schwarz W.W."/>
            <person name="Zverlov V.V."/>
            <person name="Schluter A."/>
            <person name="Liebl W."/>
        </authorList>
    </citation>
    <scope>NUCLEOTIDE SEQUENCE [LARGE SCALE GENOMIC DNA]</scope>
    <source>
        <strain evidence="3">GGR1</strain>
        <strain evidence="5">SR1</strain>
    </source>
</reference>
<dbReference type="Proteomes" id="UP000239720">
    <property type="component" value="Unassembled WGS sequence"/>
</dbReference>
<evidence type="ECO:0000313" key="4">
    <source>
        <dbReference type="EMBL" id="PQQ66484.1"/>
    </source>
</evidence>
<dbReference type="EMBL" id="CP025197">
    <property type="protein sequence ID" value="AUG56395.1"/>
    <property type="molecule type" value="Genomic_DNA"/>
</dbReference>
<dbReference type="KEGG" id="hsc:HVS_02190"/>